<keyword evidence="1" id="KW-0732">Signal</keyword>
<evidence type="ECO:0000313" key="2">
    <source>
        <dbReference type="EMBL" id="KAL3099332.1"/>
    </source>
</evidence>
<evidence type="ECO:0000313" key="3">
    <source>
        <dbReference type="Proteomes" id="UP001620626"/>
    </source>
</evidence>
<dbReference type="EMBL" id="JBICBT010000811">
    <property type="protein sequence ID" value="KAL3099332.1"/>
    <property type="molecule type" value="Genomic_DNA"/>
</dbReference>
<evidence type="ECO:0008006" key="4">
    <source>
        <dbReference type="Google" id="ProtNLM"/>
    </source>
</evidence>
<gene>
    <name evidence="2" type="ORF">niasHT_021899</name>
</gene>
<protein>
    <recommendedName>
        <fullName evidence="4">Effector protein</fullName>
    </recommendedName>
</protein>
<reference evidence="2 3" key="1">
    <citation type="submission" date="2024-10" db="EMBL/GenBank/DDBJ databases">
        <authorList>
            <person name="Kim D."/>
        </authorList>
    </citation>
    <scope>NUCLEOTIDE SEQUENCE [LARGE SCALE GENOMIC DNA]</scope>
    <source>
        <strain evidence="2">BH-2024</strain>
    </source>
</reference>
<accession>A0ABD2K8U5</accession>
<comment type="caution">
    <text evidence="2">The sequence shown here is derived from an EMBL/GenBank/DDBJ whole genome shotgun (WGS) entry which is preliminary data.</text>
</comment>
<name>A0ABD2K8U5_9BILA</name>
<evidence type="ECO:0000256" key="1">
    <source>
        <dbReference type="SAM" id="SignalP"/>
    </source>
</evidence>
<keyword evidence="3" id="KW-1185">Reference proteome</keyword>
<sequence length="298" mass="33364">MDILKLFTLFWLPLLLHNFFEASADEVNGKQVDQSNETTNAKNWKNWKTGKEIASRNVPVVFDEKGEISIYADQINGALPELVKLYFNDAPPNTDRRTLTMQMCVVTNCEPNNCCKLTVCYVGQMNPANGPLNSRFELENFEKSEIAAKCRRAQKKSWPQFGDKVLHGFELSYYYLNKSLMVSTSFNPISQYFAFNESNVTKCIDVILGENGYLDGYVQGERKKLDETYKVRQMHTALLSMENGITALAYDFLAGIPQGGAFGIIGDGGAVGAASWITLMGDGLYKCKGKQCKDSMPK</sequence>
<dbReference type="AlphaFoldDB" id="A0ABD2K8U5"/>
<organism evidence="2 3">
    <name type="scientific">Heterodera trifolii</name>
    <dbReference type="NCBI Taxonomy" id="157864"/>
    <lineage>
        <taxon>Eukaryota</taxon>
        <taxon>Metazoa</taxon>
        <taxon>Ecdysozoa</taxon>
        <taxon>Nematoda</taxon>
        <taxon>Chromadorea</taxon>
        <taxon>Rhabditida</taxon>
        <taxon>Tylenchina</taxon>
        <taxon>Tylenchomorpha</taxon>
        <taxon>Tylenchoidea</taxon>
        <taxon>Heteroderidae</taxon>
        <taxon>Heteroderinae</taxon>
        <taxon>Heterodera</taxon>
    </lineage>
</organism>
<feature type="chain" id="PRO_5044795643" description="Effector protein" evidence="1">
    <location>
        <begin position="25"/>
        <end position="298"/>
    </location>
</feature>
<dbReference type="Proteomes" id="UP001620626">
    <property type="component" value="Unassembled WGS sequence"/>
</dbReference>
<feature type="signal peptide" evidence="1">
    <location>
        <begin position="1"/>
        <end position="24"/>
    </location>
</feature>
<proteinExistence type="predicted"/>